<reference evidence="3" key="1">
    <citation type="journal article" date="2018" name="Nat. Microbiol.">
        <title>Leveraging single-cell genomics to expand the fungal tree of life.</title>
        <authorList>
            <person name="Ahrendt S.R."/>
            <person name="Quandt C.A."/>
            <person name="Ciobanu D."/>
            <person name="Clum A."/>
            <person name="Salamov A."/>
            <person name="Andreopoulos B."/>
            <person name="Cheng J.F."/>
            <person name="Woyke T."/>
            <person name="Pelin A."/>
            <person name="Henrissat B."/>
            <person name="Reynolds N.K."/>
            <person name="Benny G.L."/>
            <person name="Smith M.E."/>
            <person name="James T.Y."/>
            <person name="Grigoriev I.V."/>
        </authorList>
    </citation>
    <scope>NUCLEOTIDE SEQUENCE [LARGE SCALE GENOMIC DNA]</scope>
    <source>
        <strain evidence="3">Benny S71-1</strain>
    </source>
</reference>
<feature type="compositionally biased region" description="Polar residues" evidence="1">
    <location>
        <begin position="699"/>
        <end position="710"/>
    </location>
</feature>
<sequence length="745" mass="80836">MSFAEYSAACRDHLGLLERWQATGQLLVEKQGLLHEAGCDAATAELQLRREVDRLQHEVHHWRCRADQSWCQLAPSLYVAFLGHREVSGSHLMMAQNELVKLEPAEQLELVRAIVHASEAGYLPQFESLYAQLSQTPAGSSGQDVHAACPTVLAMLKELTAPRKRMRNTTVPASLEHVYGRRDNLLVDVGEEAVPPFVADQAELDSIDFHVNQLRHKPSNVRRLGMAYQRRQIVAAIFDPVLRSLAASDAAIRPIWRDTFYGSLATFYNAENEAEAYRFAFAPAMAITVPYDVCRSAPEQRAGMHYQGMARKEVGELGFFIMEVIDDTQCNVCEARSKFFAQMMTAVCGQELVPGMLVDASHAYKPFCTGIILTNQQVQFYMVARRAQVDSDFEVYHYADCELYTVGNRGKCYNTAALIDASILFRNQADMLRRHLRHFQPVAAVDTAAAAGDSDGFHAYRQVVARLSGLGPLPEFVASGFARISSRDSIAPSSSIDQIRGGAGEGMNVDDDYDDSPQKIIVKKSSITLERRISQMFDDSEELQALVANYLTKHKLVAQPIHVYKAGAMCTDHAQHKWHLVAQEGVGQCDNRFGISHSTIDLSSMGGGQHSSSPSLLPAAASLLPASPALSAASVHSTNGGSGPLTPPVLGPIGGTLSSAAPPAGSSIVATNALGMLPLPTTPGLSPASVLRGMGGRPRSSSVGTNNTTPGAFMPGQSPFHPHYPLHQPHGPSMLSALVELDGID</sequence>
<dbReference type="AlphaFoldDB" id="A0A4P9YYD4"/>
<protein>
    <submittedName>
        <fullName evidence="2">Uncharacterized protein</fullName>
    </submittedName>
</protein>
<accession>A0A4P9YYD4</accession>
<evidence type="ECO:0000313" key="3">
    <source>
        <dbReference type="Proteomes" id="UP000278143"/>
    </source>
</evidence>
<feature type="non-terminal residue" evidence="2">
    <location>
        <position position="745"/>
    </location>
</feature>
<dbReference type="EMBL" id="KZ989945">
    <property type="protein sequence ID" value="RKP24968.1"/>
    <property type="molecule type" value="Genomic_DNA"/>
</dbReference>
<organism evidence="2 3">
    <name type="scientific">Syncephalis pseudoplumigaleata</name>
    <dbReference type="NCBI Taxonomy" id="1712513"/>
    <lineage>
        <taxon>Eukaryota</taxon>
        <taxon>Fungi</taxon>
        <taxon>Fungi incertae sedis</taxon>
        <taxon>Zoopagomycota</taxon>
        <taxon>Zoopagomycotina</taxon>
        <taxon>Zoopagomycetes</taxon>
        <taxon>Zoopagales</taxon>
        <taxon>Piptocephalidaceae</taxon>
        <taxon>Syncephalis</taxon>
    </lineage>
</organism>
<gene>
    <name evidence="2" type="ORF">SYNPS1DRAFT_29287</name>
</gene>
<feature type="region of interest" description="Disordered" evidence="1">
    <location>
        <begin position="493"/>
        <end position="514"/>
    </location>
</feature>
<feature type="region of interest" description="Disordered" evidence="1">
    <location>
        <begin position="693"/>
        <end position="728"/>
    </location>
</feature>
<keyword evidence="3" id="KW-1185">Reference proteome</keyword>
<dbReference type="OrthoDB" id="10410260at2759"/>
<name>A0A4P9YYD4_9FUNG</name>
<evidence type="ECO:0000256" key="1">
    <source>
        <dbReference type="SAM" id="MobiDB-lite"/>
    </source>
</evidence>
<evidence type="ECO:0000313" key="2">
    <source>
        <dbReference type="EMBL" id="RKP24968.1"/>
    </source>
</evidence>
<dbReference type="Proteomes" id="UP000278143">
    <property type="component" value="Unassembled WGS sequence"/>
</dbReference>
<proteinExistence type="predicted"/>